<dbReference type="Proteomes" id="UP000400981">
    <property type="component" value="Unassembled WGS sequence"/>
</dbReference>
<dbReference type="AlphaFoldDB" id="A0A5E4S9X5"/>
<feature type="region of interest" description="Disordered" evidence="1">
    <location>
        <begin position="1"/>
        <end position="23"/>
    </location>
</feature>
<evidence type="ECO:0000256" key="1">
    <source>
        <dbReference type="SAM" id="MobiDB-lite"/>
    </source>
</evidence>
<protein>
    <submittedName>
        <fullName evidence="2">Uncharacterized protein</fullName>
    </submittedName>
</protein>
<keyword evidence="3" id="KW-1185">Reference proteome</keyword>
<organism evidence="2 3">
    <name type="scientific">Pandoraea eparura</name>
    <dbReference type="NCBI Taxonomy" id="2508291"/>
    <lineage>
        <taxon>Bacteria</taxon>
        <taxon>Pseudomonadati</taxon>
        <taxon>Pseudomonadota</taxon>
        <taxon>Betaproteobacteria</taxon>
        <taxon>Burkholderiales</taxon>
        <taxon>Burkholderiaceae</taxon>
        <taxon>Pandoraea</taxon>
    </lineage>
</organism>
<evidence type="ECO:0000313" key="3">
    <source>
        <dbReference type="Proteomes" id="UP000400981"/>
    </source>
</evidence>
<sequence>MKRSNSRLSLCQGSAQPTAERPGLYTGYATSRFGVGCADQRAAQPMPNMCVMLAAGSHFARPPARSG</sequence>
<dbReference type="EMBL" id="CABPSH010000001">
    <property type="protein sequence ID" value="VVD71602.1"/>
    <property type="molecule type" value="Genomic_DNA"/>
</dbReference>
<name>A0A5E4S9X5_9BURK</name>
<proteinExistence type="predicted"/>
<evidence type="ECO:0000313" key="2">
    <source>
        <dbReference type="EMBL" id="VVD71602.1"/>
    </source>
</evidence>
<reference evidence="2 3" key="1">
    <citation type="submission" date="2019-08" db="EMBL/GenBank/DDBJ databases">
        <authorList>
            <person name="Peeters C."/>
        </authorList>
    </citation>
    <scope>NUCLEOTIDE SEQUENCE [LARGE SCALE GENOMIC DNA]</scope>
    <source>
        <strain evidence="2 3">LMG 31012</strain>
    </source>
</reference>
<feature type="compositionally biased region" description="Polar residues" evidence="1">
    <location>
        <begin position="1"/>
        <end position="17"/>
    </location>
</feature>
<gene>
    <name evidence="2" type="ORF">PEP31012_00634</name>
</gene>
<accession>A0A5E4S9X5</accession>